<evidence type="ECO:0000256" key="1">
    <source>
        <dbReference type="ARBA" id="ARBA00005232"/>
    </source>
</evidence>
<dbReference type="EnsemblProtists" id="EOD03908">
    <property type="protein sequence ID" value="EOD03908"/>
    <property type="gene ID" value="EMIHUDRAFT_221695"/>
</dbReference>
<dbReference type="InterPro" id="IPR000542">
    <property type="entry name" value="Carn_acyl_trans"/>
</dbReference>
<feature type="domain" description="Choline/carnitine acyltransferase" evidence="2">
    <location>
        <begin position="10"/>
        <end position="213"/>
    </location>
</feature>
<evidence type="ECO:0000259" key="2">
    <source>
        <dbReference type="Pfam" id="PF00755"/>
    </source>
</evidence>
<dbReference type="GO" id="GO:0004095">
    <property type="term" value="F:carnitine O-palmitoyltransferase activity"/>
    <property type="evidence" value="ECO:0007669"/>
    <property type="project" value="TreeGrafter"/>
</dbReference>
<protein>
    <recommendedName>
        <fullName evidence="2">Choline/carnitine acyltransferase domain-containing protein</fullName>
    </recommendedName>
</protein>
<evidence type="ECO:0000313" key="4">
    <source>
        <dbReference type="Proteomes" id="UP000013827"/>
    </source>
</evidence>
<dbReference type="Gene3D" id="3.30.559.10">
    <property type="entry name" value="Chloramphenicol acetyltransferase-like domain"/>
    <property type="match status" value="1"/>
</dbReference>
<dbReference type="Pfam" id="PF00755">
    <property type="entry name" value="Carn_acyltransf"/>
    <property type="match status" value="1"/>
</dbReference>
<dbReference type="PaxDb" id="2903-EOD03908"/>
<organism evidence="3 4">
    <name type="scientific">Emiliania huxleyi (strain CCMP1516)</name>
    <dbReference type="NCBI Taxonomy" id="280463"/>
    <lineage>
        <taxon>Eukaryota</taxon>
        <taxon>Haptista</taxon>
        <taxon>Haptophyta</taxon>
        <taxon>Prymnesiophyceae</taxon>
        <taxon>Isochrysidales</taxon>
        <taxon>Noelaerhabdaceae</taxon>
        <taxon>Emiliania</taxon>
    </lineage>
</organism>
<dbReference type="KEGG" id="ehx:EMIHUDRAFT_221695"/>
<dbReference type="Proteomes" id="UP000013827">
    <property type="component" value="Unassembled WGS sequence"/>
</dbReference>
<dbReference type="GeneID" id="17250010"/>
<dbReference type="InterPro" id="IPR039551">
    <property type="entry name" value="Cho/carn_acyl_trans"/>
</dbReference>
<reference evidence="4" key="1">
    <citation type="journal article" date="2013" name="Nature">
        <title>Pan genome of the phytoplankton Emiliania underpins its global distribution.</title>
        <authorList>
            <person name="Read B.A."/>
            <person name="Kegel J."/>
            <person name="Klute M.J."/>
            <person name="Kuo A."/>
            <person name="Lefebvre S.C."/>
            <person name="Maumus F."/>
            <person name="Mayer C."/>
            <person name="Miller J."/>
            <person name="Monier A."/>
            <person name="Salamov A."/>
            <person name="Young J."/>
            <person name="Aguilar M."/>
            <person name="Claverie J.M."/>
            <person name="Frickenhaus S."/>
            <person name="Gonzalez K."/>
            <person name="Herman E.K."/>
            <person name="Lin Y.C."/>
            <person name="Napier J."/>
            <person name="Ogata H."/>
            <person name="Sarno A.F."/>
            <person name="Shmutz J."/>
            <person name="Schroeder D."/>
            <person name="de Vargas C."/>
            <person name="Verret F."/>
            <person name="von Dassow P."/>
            <person name="Valentin K."/>
            <person name="Van de Peer Y."/>
            <person name="Wheeler G."/>
            <person name="Dacks J.B."/>
            <person name="Delwiche C.F."/>
            <person name="Dyhrman S.T."/>
            <person name="Glockner G."/>
            <person name="John U."/>
            <person name="Richards T."/>
            <person name="Worden A.Z."/>
            <person name="Zhang X."/>
            <person name="Grigoriev I.V."/>
            <person name="Allen A.E."/>
            <person name="Bidle K."/>
            <person name="Borodovsky M."/>
            <person name="Bowler C."/>
            <person name="Brownlee C."/>
            <person name="Cock J.M."/>
            <person name="Elias M."/>
            <person name="Gladyshev V.N."/>
            <person name="Groth M."/>
            <person name="Guda C."/>
            <person name="Hadaegh A."/>
            <person name="Iglesias-Rodriguez M.D."/>
            <person name="Jenkins J."/>
            <person name="Jones B.M."/>
            <person name="Lawson T."/>
            <person name="Leese F."/>
            <person name="Lindquist E."/>
            <person name="Lobanov A."/>
            <person name="Lomsadze A."/>
            <person name="Malik S.B."/>
            <person name="Marsh M.E."/>
            <person name="Mackinder L."/>
            <person name="Mock T."/>
            <person name="Mueller-Roeber B."/>
            <person name="Pagarete A."/>
            <person name="Parker M."/>
            <person name="Probert I."/>
            <person name="Quesneville H."/>
            <person name="Raines C."/>
            <person name="Rensing S.A."/>
            <person name="Riano-Pachon D.M."/>
            <person name="Richier S."/>
            <person name="Rokitta S."/>
            <person name="Shiraiwa Y."/>
            <person name="Soanes D.M."/>
            <person name="van der Giezen M."/>
            <person name="Wahlund T.M."/>
            <person name="Williams B."/>
            <person name="Wilson W."/>
            <person name="Wolfe G."/>
            <person name="Wurch L.L."/>
        </authorList>
    </citation>
    <scope>NUCLEOTIDE SEQUENCE</scope>
</reference>
<dbReference type="PANTHER" id="PTHR22589:SF16">
    <property type="entry name" value="CARNITINE O-PALMITOYLTRANSFERASE 2, MITOCHONDRIAL"/>
    <property type="match status" value="1"/>
</dbReference>
<name>A0A0D3HY23_EMIH1</name>
<dbReference type="SUPFAM" id="SSF52777">
    <property type="entry name" value="CoA-dependent acyltransferases"/>
    <property type="match status" value="1"/>
</dbReference>
<dbReference type="RefSeq" id="XP_005756337.1">
    <property type="nucleotide sequence ID" value="XM_005756280.1"/>
</dbReference>
<comment type="similarity">
    <text evidence="1">Belongs to the carnitine/choline acetyltransferase family.</text>
</comment>
<accession>A0A0D3HY23</accession>
<dbReference type="eggNOG" id="KOG3719">
    <property type="taxonomic scope" value="Eukaryota"/>
</dbReference>
<keyword evidence="4" id="KW-1185">Reference proteome</keyword>
<dbReference type="AlphaFoldDB" id="A0A0D3HY23"/>
<sequence>MDTALLEAILLQWRLPPPLSSAVSAAAAQHAERDAALELAPLSVGCLGTEWAKAHGAPLDSLVQLSVQLAWARLDEGGLRSACSTLAFSHGRTEAALVAELLRDEASPRLPELLAAAVRSHREVVRDCQRGHGHERHLLALYALSASSGAPTPALFLHQAWSEVSASTISTSGARQPSVASFSFGPVCPTGIGVGYLLFASSVECTVSSWKGKGPPAAQTLATLVERSSQVARSSAPASKL</sequence>
<dbReference type="GO" id="GO:0005739">
    <property type="term" value="C:mitochondrion"/>
    <property type="evidence" value="ECO:0007669"/>
    <property type="project" value="TreeGrafter"/>
</dbReference>
<evidence type="ECO:0000313" key="3">
    <source>
        <dbReference type="EnsemblProtists" id="EOD03908"/>
    </source>
</evidence>
<dbReference type="HOGENOM" id="CLU_1153511_0_0_1"/>
<dbReference type="GO" id="GO:0006635">
    <property type="term" value="P:fatty acid beta-oxidation"/>
    <property type="evidence" value="ECO:0007669"/>
    <property type="project" value="TreeGrafter"/>
</dbReference>
<reference evidence="3" key="2">
    <citation type="submission" date="2024-10" db="UniProtKB">
        <authorList>
            <consortium name="EnsemblProtists"/>
        </authorList>
    </citation>
    <scope>IDENTIFICATION</scope>
</reference>
<dbReference type="STRING" id="2903.R1B2X3"/>
<dbReference type="PANTHER" id="PTHR22589">
    <property type="entry name" value="CARNITINE O-ACYLTRANSFERASE"/>
    <property type="match status" value="1"/>
</dbReference>
<proteinExistence type="inferred from homology"/>
<dbReference type="InterPro" id="IPR023213">
    <property type="entry name" value="CAT-like_dom_sf"/>
</dbReference>